<dbReference type="EnsemblMetazoa" id="Aqu2.1.06044_001">
    <property type="protein sequence ID" value="Aqu2.1.06044_001"/>
    <property type="gene ID" value="Aqu2.1.06044"/>
</dbReference>
<accession>A0A1X7SV72</accession>
<sequence length="98" mass="10961">IFEYVNEDEKCIRCEDDAGIIEFLPQNEPSNSSSVEKRERLIKAKCLENGFIAELPPSSLSLSARILVSVNNDDPIECLRLLAHTSPSNVNEAHPEHN</sequence>
<dbReference type="InParanoid" id="A0A1X7SV72"/>
<protein>
    <submittedName>
        <fullName evidence="1">Uncharacterized protein</fullName>
    </submittedName>
</protein>
<name>A0A1X7SV72_AMPQE</name>
<dbReference type="OrthoDB" id="6136903at2759"/>
<evidence type="ECO:0000313" key="1">
    <source>
        <dbReference type="EnsemblMetazoa" id="Aqu2.1.06044_001"/>
    </source>
</evidence>
<reference evidence="1" key="1">
    <citation type="submission" date="2017-05" db="UniProtKB">
        <authorList>
            <consortium name="EnsemblMetazoa"/>
        </authorList>
    </citation>
    <scope>IDENTIFICATION</scope>
</reference>
<dbReference type="AlphaFoldDB" id="A0A1X7SV72"/>
<organism evidence="1">
    <name type="scientific">Amphimedon queenslandica</name>
    <name type="common">Sponge</name>
    <dbReference type="NCBI Taxonomy" id="400682"/>
    <lineage>
        <taxon>Eukaryota</taxon>
        <taxon>Metazoa</taxon>
        <taxon>Porifera</taxon>
        <taxon>Demospongiae</taxon>
        <taxon>Heteroscleromorpha</taxon>
        <taxon>Haplosclerida</taxon>
        <taxon>Niphatidae</taxon>
        <taxon>Amphimedon</taxon>
    </lineage>
</organism>
<proteinExistence type="predicted"/>